<dbReference type="Proteomes" id="UP000541185">
    <property type="component" value="Unassembled WGS sequence"/>
</dbReference>
<keyword evidence="2" id="KW-1185">Reference proteome</keyword>
<comment type="caution">
    <text evidence="1">The sequence shown here is derived from an EMBL/GenBank/DDBJ whole genome shotgun (WGS) entry which is preliminary data.</text>
</comment>
<proteinExistence type="predicted"/>
<accession>A0A848HAX2</accession>
<evidence type="ECO:0000313" key="2">
    <source>
        <dbReference type="Proteomes" id="UP000541185"/>
    </source>
</evidence>
<sequence length="45" mass="5013">MKLLFPSRSLYQCSQCRDVFLLTLEKVVELKAATLQKRAAASAPS</sequence>
<organism evidence="1 2">
    <name type="scientific">Ramlibacter agri</name>
    <dbReference type="NCBI Taxonomy" id="2728837"/>
    <lineage>
        <taxon>Bacteria</taxon>
        <taxon>Pseudomonadati</taxon>
        <taxon>Pseudomonadota</taxon>
        <taxon>Betaproteobacteria</taxon>
        <taxon>Burkholderiales</taxon>
        <taxon>Comamonadaceae</taxon>
        <taxon>Ramlibacter</taxon>
    </lineage>
</organism>
<dbReference type="RefSeq" id="WP_169420820.1">
    <property type="nucleotide sequence ID" value="NZ_JABBFX010000002.1"/>
</dbReference>
<evidence type="ECO:0000313" key="1">
    <source>
        <dbReference type="EMBL" id="NML46561.1"/>
    </source>
</evidence>
<dbReference type="AlphaFoldDB" id="A0A848HAX2"/>
<reference evidence="1 2" key="1">
    <citation type="submission" date="2020-04" db="EMBL/GenBank/DDBJ databases">
        <title>Ramlibacter sp. G-1-2-2 isolated from soil.</title>
        <authorList>
            <person name="Dahal R.H."/>
        </authorList>
    </citation>
    <scope>NUCLEOTIDE SEQUENCE [LARGE SCALE GENOMIC DNA]</scope>
    <source>
        <strain evidence="1 2">G-1-2-2</strain>
    </source>
</reference>
<gene>
    <name evidence="1" type="ORF">HHL11_22640</name>
</gene>
<protein>
    <submittedName>
        <fullName evidence="1">Uncharacterized protein</fullName>
    </submittedName>
</protein>
<name>A0A848HAX2_9BURK</name>
<dbReference type="EMBL" id="JABBFX010000002">
    <property type="protein sequence ID" value="NML46561.1"/>
    <property type="molecule type" value="Genomic_DNA"/>
</dbReference>